<accession>A0AAD8MTD3</accession>
<reference evidence="11" key="1">
    <citation type="submission" date="2023-02" db="EMBL/GenBank/DDBJ databases">
        <title>Genome of toxic invasive species Heracleum sosnowskyi carries increased number of genes despite the absence of recent whole-genome duplications.</title>
        <authorList>
            <person name="Schelkunov M."/>
            <person name="Shtratnikova V."/>
            <person name="Makarenko M."/>
            <person name="Klepikova A."/>
            <person name="Omelchenko D."/>
            <person name="Novikova G."/>
            <person name="Obukhova E."/>
            <person name="Bogdanov V."/>
            <person name="Penin A."/>
            <person name="Logacheva M."/>
        </authorList>
    </citation>
    <scope>NUCLEOTIDE SEQUENCE</scope>
    <source>
        <strain evidence="11">Hsosn_3</strain>
        <tissue evidence="11">Leaf</tissue>
    </source>
</reference>
<comment type="caution">
    <text evidence="11">The sequence shown here is derived from an EMBL/GenBank/DDBJ whole genome shotgun (WGS) entry which is preliminary data.</text>
</comment>
<keyword evidence="9" id="KW-0325">Glycoprotein</keyword>
<dbReference type="InterPro" id="IPR019540">
    <property type="entry name" value="PtdIno-glycan_biosynth_class_S"/>
</dbReference>
<comment type="pathway">
    <text evidence="2">Glycolipid biosynthesis; glycosylphosphatidylinositol-anchor biosynthesis.</text>
</comment>
<dbReference type="Proteomes" id="UP001237642">
    <property type="component" value="Unassembled WGS sequence"/>
</dbReference>
<keyword evidence="7" id="KW-1133">Transmembrane helix</keyword>
<dbReference type="Pfam" id="PF10510">
    <property type="entry name" value="PIG-S"/>
    <property type="match status" value="1"/>
</dbReference>
<evidence type="ECO:0000256" key="1">
    <source>
        <dbReference type="ARBA" id="ARBA00004477"/>
    </source>
</evidence>
<evidence type="ECO:0000256" key="7">
    <source>
        <dbReference type="ARBA" id="ARBA00022989"/>
    </source>
</evidence>
<dbReference type="PANTHER" id="PTHR21072">
    <property type="entry name" value="GPI TRANSAMIDASE COMPONENT PIG-S"/>
    <property type="match status" value="1"/>
</dbReference>
<feature type="region of interest" description="Disordered" evidence="10">
    <location>
        <begin position="200"/>
        <end position="221"/>
    </location>
</feature>
<dbReference type="EMBL" id="JAUIZM010000005">
    <property type="protein sequence ID" value="KAK1383238.1"/>
    <property type="molecule type" value="Genomic_DNA"/>
</dbReference>
<evidence type="ECO:0000256" key="4">
    <source>
        <dbReference type="ARBA" id="ARBA00022502"/>
    </source>
</evidence>
<proteinExistence type="inferred from homology"/>
<dbReference type="AlphaFoldDB" id="A0AAD8MTD3"/>
<evidence type="ECO:0000256" key="2">
    <source>
        <dbReference type="ARBA" id="ARBA00004687"/>
    </source>
</evidence>
<dbReference type="GO" id="GO:0016255">
    <property type="term" value="P:attachment of GPI anchor to protein"/>
    <property type="evidence" value="ECO:0007669"/>
    <property type="project" value="InterPro"/>
</dbReference>
<dbReference type="GO" id="GO:0006506">
    <property type="term" value="P:GPI anchor biosynthetic process"/>
    <property type="evidence" value="ECO:0007669"/>
    <property type="project" value="UniProtKB-KW"/>
</dbReference>
<evidence type="ECO:0000313" key="12">
    <source>
        <dbReference type="Proteomes" id="UP001237642"/>
    </source>
</evidence>
<keyword evidence="8" id="KW-0472">Membrane</keyword>
<comment type="subcellular location">
    <subcellularLocation>
        <location evidence="1">Endoplasmic reticulum membrane</location>
        <topology evidence="1">Multi-pass membrane protein</topology>
    </subcellularLocation>
</comment>
<comment type="similarity">
    <text evidence="3">Belongs to the PIGS family.</text>
</comment>
<reference evidence="11" key="2">
    <citation type="submission" date="2023-05" db="EMBL/GenBank/DDBJ databases">
        <authorList>
            <person name="Schelkunov M.I."/>
        </authorList>
    </citation>
    <scope>NUCLEOTIDE SEQUENCE</scope>
    <source>
        <strain evidence="11">Hsosn_3</strain>
        <tissue evidence="11">Leaf</tissue>
    </source>
</reference>
<gene>
    <name evidence="11" type="ORF">POM88_020973</name>
</gene>
<keyword evidence="5" id="KW-0812">Transmembrane</keyword>
<protein>
    <submittedName>
        <fullName evidence="11">Uncharacterized protein</fullName>
    </submittedName>
</protein>
<evidence type="ECO:0000256" key="3">
    <source>
        <dbReference type="ARBA" id="ARBA00005316"/>
    </source>
</evidence>
<evidence type="ECO:0000256" key="5">
    <source>
        <dbReference type="ARBA" id="ARBA00022692"/>
    </source>
</evidence>
<evidence type="ECO:0000313" key="11">
    <source>
        <dbReference type="EMBL" id="KAK1383238.1"/>
    </source>
</evidence>
<evidence type="ECO:0000256" key="6">
    <source>
        <dbReference type="ARBA" id="ARBA00022824"/>
    </source>
</evidence>
<organism evidence="11 12">
    <name type="scientific">Heracleum sosnowskyi</name>
    <dbReference type="NCBI Taxonomy" id="360622"/>
    <lineage>
        <taxon>Eukaryota</taxon>
        <taxon>Viridiplantae</taxon>
        <taxon>Streptophyta</taxon>
        <taxon>Embryophyta</taxon>
        <taxon>Tracheophyta</taxon>
        <taxon>Spermatophyta</taxon>
        <taxon>Magnoliopsida</taxon>
        <taxon>eudicotyledons</taxon>
        <taxon>Gunneridae</taxon>
        <taxon>Pentapetalae</taxon>
        <taxon>asterids</taxon>
        <taxon>campanulids</taxon>
        <taxon>Apiales</taxon>
        <taxon>Apiaceae</taxon>
        <taxon>Apioideae</taxon>
        <taxon>apioid superclade</taxon>
        <taxon>Tordylieae</taxon>
        <taxon>Tordyliinae</taxon>
        <taxon>Heracleum</taxon>
    </lineage>
</organism>
<name>A0AAD8MTD3_9APIA</name>
<keyword evidence="4" id="KW-0337">GPI-anchor biosynthesis</keyword>
<keyword evidence="12" id="KW-1185">Reference proteome</keyword>
<keyword evidence="6" id="KW-0256">Endoplasmic reticulum</keyword>
<evidence type="ECO:0000256" key="10">
    <source>
        <dbReference type="SAM" id="MobiDB-lite"/>
    </source>
</evidence>
<dbReference type="PANTHER" id="PTHR21072:SF13">
    <property type="entry name" value="GPI TRANSAMIDASE COMPONENT PIG-S"/>
    <property type="match status" value="1"/>
</dbReference>
<sequence>MTVKLIPENLVTYEVFEELGPYFAHRQLGSGEVNRYVPSANECPLLLQLPNGEISMTNGFISPMWGSVIVWNPSRCTRDSGSFHHRNKIPQQCLREDVLVIRDGQARVKDAMNTLSRVESKLNQRLDRIEKTTKLRLDDIDLKLASIHEMNRDISDFTENQGDRVQSIWNMLRNQQSGPSHQQPGPSTTFYVEDNFIEDSSTNGEKVGEGETNDGEEQTNEGWGVWETNEAIPLRQYWIEEIMQEEESEEEFEIMQEQPIQEEHEPYYPEPIEYPILDDDMEEEANSLSLEEEASLEMVKAQRAAIDARQAERERLQAVIRSEKLKRLKVYAEERKKKMMDLAKKQGIDWEMAYKTFCGVEDGLEVNDNAEVEVIIQDIRSANPDDHTYFTALRNTVIFLKAGVKANGAWNILINFLEKGTFVISTKFFEQRTYTELQVMLIKIQRTTRLNELLREHVKEILMKVGP</sequence>
<evidence type="ECO:0000256" key="8">
    <source>
        <dbReference type="ARBA" id="ARBA00023136"/>
    </source>
</evidence>
<dbReference type="GO" id="GO:0042765">
    <property type="term" value="C:GPI-anchor transamidase complex"/>
    <property type="evidence" value="ECO:0007669"/>
    <property type="project" value="InterPro"/>
</dbReference>
<evidence type="ECO:0000256" key="9">
    <source>
        <dbReference type="ARBA" id="ARBA00023180"/>
    </source>
</evidence>